<accession>A0ABR0U8A4</accession>
<dbReference type="PANTHER" id="PTHR38926:SF5">
    <property type="entry name" value="F-BOX AND LEUCINE-RICH REPEAT PROTEIN 6"/>
    <property type="match status" value="1"/>
</dbReference>
<comment type="caution">
    <text evidence="2">The sequence shown here is derived from an EMBL/GenBank/DDBJ whole genome shotgun (WGS) entry which is preliminary data.</text>
</comment>
<dbReference type="EMBL" id="JABTTQ020003310">
    <property type="protein sequence ID" value="KAK6118686.1"/>
    <property type="molecule type" value="Genomic_DNA"/>
</dbReference>
<name>A0ABR0U8A4_REHGL</name>
<gene>
    <name evidence="2" type="ORF">DH2020_047599</name>
</gene>
<feature type="domain" description="F-box" evidence="1">
    <location>
        <begin position="9"/>
        <end position="50"/>
    </location>
</feature>
<evidence type="ECO:0000313" key="3">
    <source>
        <dbReference type="Proteomes" id="UP001318860"/>
    </source>
</evidence>
<dbReference type="PANTHER" id="PTHR38926">
    <property type="entry name" value="F-BOX DOMAIN CONTAINING PROTEIN, EXPRESSED"/>
    <property type="match status" value="1"/>
</dbReference>
<evidence type="ECO:0000313" key="2">
    <source>
        <dbReference type="EMBL" id="KAK6118686.1"/>
    </source>
</evidence>
<evidence type="ECO:0000259" key="1">
    <source>
        <dbReference type="Pfam" id="PF00646"/>
    </source>
</evidence>
<reference evidence="2 3" key="1">
    <citation type="journal article" date="2021" name="Comput. Struct. Biotechnol. J.">
        <title>De novo genome assembly of the potent medicinal plant Rehmannia glutinosa using nanopore technology.</title>
        <authorList>
            <person name="Ma L."/>
            <person name="Dong C."/>
            <person name="Song C."/>
            <person name="Wang X."/>
            <person name="Zheng X."/>
            <person name="Niu Y."/>
            <person name="Chen S."/>
            <person name="Feng W."/>
        </authorList>
    </citation>
    <scope>NUCLEOTIDE SEQUENCE [LARGE SCALE GENOMIC DNA]</scope>
    <source>
        <strain evidence="2">DH-2019</strain>
    </source>
</reference>
<dbReference type="Pfam" id="PF00646">
    <property type="entry name" value="F-box"/>
    <property type="match status" value="1"/>
</dbReference>
<dbReference type="Gene3D" id="1.20.1280.50">
    <property type="match status" value="1"/>
</dbReference>
<sequence length="277" mass="30498">MEMHQKSQWDALPNLALANIFSKTSITDRSHSIPFVCKSWAHAARHPHCWASMVAEDHSPIGNSAADHAFAIDSNPNRVDFVDPYDGRRSPCPHRGVASLQGLIGRADGGAAVTSVYFFPFLTSDGGIANDDAILSLIAKHCPNLKHLSFHGSHNASHEAILEVIHNCRKLELVDFSDSPYFNSVILGELSCCCPNIRGIRRNGYLEPLFSNALITGFPRLRILNISNSTVVDKDLLAIVTGFKDLCYLDVTGCHQLMCYMHIIKVASARIGKILYD</sequence>
<dbReference type="SUPFAM" id="SSF52047">
    <property type="entry name" value="RNI-like"/>
    <property type="match status" value="1"/>
</dbReference>
<organism evidence="2 3">
    <name type="scientific">Rehmannia glutinosa</name>
    <name type="common">Chinese foxglove</name>
    <dbReference type="NCBI Taxonomy" id="99300"/>
    <lineage>
        <taxon>Eukaryota</taxon>
        <taxon>Viridiplantae</taxon>
        <taxon>Streptophyta</taxon>
        <taxon>Embryophyta</taxon>
        <taxon>Tracheophyta</taxon>
        <taxon>Spermatophyta</taxon>
        <taxon>Magnoliopsida</taxon>
        <taxon>eudicotyledons</taxon>
        <taxon>Gunneridae</taxon>
        <taxon>Pentapetalae</taxon>
        <taxon>asterids</taxon>
        <taxon>lamiids</taxon>
        <taxon>Lamiales</taxon>
        <taxon>Orobanchaceae</taxon>
        <taxon>Rehmannieae</taxon>
        <taxon>Rehmannia</taxon>
    </lineage>
</organism>
<dbReference type="Gene3D" id="3.80.10.10">
    <property type="entry name" value="Ribonuclease Inhibitor"/>
    <property type="match status" value="1"/>
</dbReference>
<dbReference type="SUPFAM" id="SSF81383">
    <property type="entry name" value="F-box domain"/>
    <property type="match status" value="1"/>
</dbReference>
<dbReference type="Proteomes" id="UP001318860">
    <property type="component" value="Unassembled WGS sequence"/>
</dbReference>
<dbReference type="InterPro" id="IPR036047">
    <property type="entry name" value="F-box-like_dom_sf"/>
</dbReference>
<dbReference type="InterPro" id="IPR001810">
    <property type="entry name" value="F-box_dom"/>
</dbReference>
<dbReference type="InterPro" id="IPR032675">
    <property type="entry name" value="LRR_dom_sf"/>
</dbReference>
<proteinExistence type="predicted"/>
<protein>
    <recommendedName>
        <fullName evidence="1">F-box domain-containing protein</fullName>
    </recommendedName>
</protein>
<keyword evidence="3" id="KW-1185">Reference proteome</keyword>